<dbReference type="Gene3D" id="3.30.420.10">
    <property type="entry name" value="Ribonuclease H-like superfamily/Ribonuclease H"/>
    <property type="match status" value="1"/>
</dbReference>
<evidence type="ECO:0000256" key="1">
    <source>
        <dbReference type="SAM" id="MobiDB-lite"/>
    </source>
</evidence>
<dbReference type="Gene3D" id="3.30.70.270">
    <property type="match status" value="1"/>
</dbReference>
<name>A0ABQ7PVH8_PLUXY</name>
<dbReference type="Gene3D" id="3.10.10.10">
    <property type="entry name" value="HIV Type 1 Reverse Transcriptase, subunit A, domain 1"/>
    <property type="match status" value="1"/>
</dbReference>
<dbReference type="EMBL" id="JAHIBW010000027">
    <property type="protein sequence ID" value="KAG7296983.1"/>
    <property type="molecule type" value="Genomic_DNA"/>
</dbReference>
<dbReference type="InterPro" id="IPR008042">
    <property type="entry name" value="Retrotrans_Pao"/>
</dbReference>
<accession>A0ABQ7PVH8</accession>
<feature type="region of interest" description="Disordered" evidence="1">
    <location>
        <begin position="519"/>
        <end position="549"/>
    </location>
</feature>
<dbReference type="InterPro" id="IPR043128">
    <property type="entry name" value="Rev_trsase/Diguanyl_cyclase"/>
</dbReference>
<feature type="region of interest" description="Disordered" evidence="1">
    <location>
        <begin position="66"/>
        <end position="97"/>
    </location>
</feature>
<comment type="caution">
    <text evidence="3">The sequence shown here is derived from an EMBL/GenBank/DDBJ whole genome shotgun (WGS) entry which is preliminary data.</text>
</comment>
<feature type="region of interest" description="Disordered" evidence="1">
    <location>
        <begin position="24"/>
        <end position="51"/>
    </location>
</feature>
<dbReference type="InterPro" id="IPR005312">
    <property type="entry name" value="DUF1759"/>
</dbReference>
<dbReference type="InterPro" id="IPR012337">
    <property type="entry name" value="RNaseH-like_sf"/>
</dbReference>
<feature type="compositionally biased region" description="Low complexity" evidence="1">
    <location>
        <begin position="530"/>
        <end position="540"/>
    </location>
</feature>
<reference evidence="3 4" key="1">
    <citation type="submission" date="2021-06" db="EMBL/GenBank/DDBJ databases">
        <title>A haploid diamondback moth (Plutella xylostella L.) genome assembly resolves 31 chromosomes and identifies a diamide resistance mutation.</title>
        <authorList>
            <person name="Ward C.M."/>
            <person name="Perry K.D."/>
            <person name="Baker G."/>
            <person name="Powis K."/>
            <person name="Heckel D.G."/>
            <person name="Baxter S.W."/>
        </authorList>
    </citation>
    <scope>NUCLEOTIDE SEQUENCE [LARGE SCALE GENOMIC DNA]</scope>
    <source>
        <strain evidence="3 4">LV</strain>
        <tissue evidence="3">Single pupa</tissue>
    </source>
</reference>
<evidence type="ECO:0000313" key="4">
    <source>
        <dbReference type="Proteomes" id="UP000823941"/>
    </source>
</evidence>
<feature type="region of interest" description="Disordered" evidence="1">
    <location>
        <begin position="153"/>
        <end position="193"/>
    </location>
</feature>
<evidence type="ECO:0000313" key="3">
    <source>
        <dbReference type="EMBL" id="KAG7296983.1"/>
    </source>
</evidence>
<sequence length="1900" mass="213757">MFHTPKTDGKMVNTRSAVKRELVKKGCEPTGSQSLRRHAESEPPKIEEIEPQMEQKMMLSRTFAVEGSTRSAPNGRVTAAAAGSKTVAKSTSSSSIARRKRLELQAAEEKAKIQMELIDKRLQADIADLEDEENYSPQPSEGKSNEEIEKWLDRSHQQQAQTALTAQPAHDDGLYSGGPRPPPAPAAAHADAAGSEGTVQMLASALQKIATAVASNAGNSNLLSRMSTPRDLPSFSGDPMEWLHFKQALEESTSLCSFSEKENLWRLRKCLHGAAREAVAALLITATSTREVMSTLELRFGNPEIIISKIINDIRKLPPMSTEYHRDIVTFSVKVQNFVAAVRAVGREDYLQGMNITNIILSKFPAVLIPRWSDYSFPLIKDAAPGRTRLEILAEFLRDEAVKITSTANLSVLCPRSDKYKNTDHSATRPYTVLVNSNQTGAVNSNNNKCSFCRAIKHELTNCRKFKRALRKDRWQHVKRFGICFKCLISRHDREQCPAPACDKEGCGGAHHRLLHYDAAGSSEPRRDTAATTSRTPASSEADLEDPPAAQTVAHVGTRSCKVLLKVVPVRIHGPNGAYDTSALLDDGSTISLVSEELAARAGLRGRPDTVHVRGAWTHNEMVFKSNIVQVSLSGVNNVMHSITARTCKQLNLPLQTLSIVEFEKYDNLKFLKNESLLCYYTDCKPELLIGQDNCHLLQSIESRIGKNMEPSATLTPLGWCVHGVVPVQQQRAAASAGLVNFLTDSGDHDVARELRDIHDEVRRGFSIDALGVSTKPRPNSDDESARRQLEESATLKDGRWFVSLPWKDKSCKMPTESYATALNRLKSVEKKMAANKDFATRYTERIQHLLDNSFASQLTADGHPTERTWYLPHFGVDNPNKNKLRLVFDAAAKTKGLSLNDYLLTGPDLLESLFGIMLRFRENKIAVIGDIKDMFLRVKIHKEDQDALRFLWRPSQSLNTPVKTYTMESLIFGASCSPFIAQFIKNKNADRFELSKPAAVHAIKKQHYMDDYIDSFSDEATATEMVNNVSYIHKSGGFEIRNWASNSSAVLDSLPPATLSTAAIRFKIDKQSLGERTLGLIWYPSEDLLGFDVSLKRIPDDILTGKQRPTKRILLRVVMSIFDVFGILAPFTIQGKIMLQDTWRSNIGWDDAITDNTFEKWVQWVELLKTIEKVRIPRCYSSIFPVLTDTGSVTSAAMTSPQLTRPRSASDAATPSVGNYNNFKELQLHVFCDASTQAMCAVAYFRWIDCHGNVSVAFVSSRCRVAPVKPATVPRLELQAALLAARLADTLIKEHRLNVTKRFFWCDASVVLHWINNDARNYKTFVANRLGEIDELTEINEWRYIPTKLNVADLATRDSFDNDTFMSKWCHGPEFLRAHESSWPQQTIVYSQLDKNIECVTVVRDYSPVVLPVPDPERFSSWLRLKRATANVLKFIGRCRRQAADIDCELMEEAERLLIKHAQSQSFSEELANLKEGKSISKKSRLLTLSPYLDEHGVLRSGGRIDAADAPPGTKRPVILDGRHHVARLIVLSYHLRLAHGSQETVVNELKQRYWVIKIRPTVKSVATRCIICRMRRCTPQVPRMGDLPEARMAHHLRPFTHCGLDLFGPMEVTVGRRREKRYGVLFTCLTVRAVHLELVPSLTSDSLIMSLRRMAARRGWPRFIYSDNGTNLRGADNELKKSIRDIDQESLKLDGVNNEMEWKFIPPVSPHWGGAWERLVRSVKTSLKVILKERAPKEETLGTLMAEVENMVNGRPLTHVSVEPGSTEALTPNHFLLGSSSNLPVIGAFEEFDLNLRKQWRKAQLLADMYWRRWVREVLPELIPRRKWNEEQARQLQVGDLVYLIEPDAPRNVWRKGLVETVLPGNDGRVRLVEVRTQSGRWKRPVTRVARIPIGKEC</sequence>
<feature type="compositionally biased region" description="Basic and acidic residues" evidence="1">
    <location>
        <begin position="37"/>
        <end position="48"/>
    </location>
</feature>
<dbReference type="PANTHER" id="PTHR47331">
    <property type="entry name" value="PHD-TYPE DOMAIN-CONTAINING PROTEIN"/>
    <property type="match status" value="1"/>
</dbReference>
<dbReference type="InterPro" id="IPR043502">
    <property type="entry name" value="DNA/RNA_pol_sf"/>
</dbReference>
<dbReference type="InterPro" id="IPR036397">
    <property type="entry name" value="RNaseH_sf"/>
</dbReference>
<proteinExistence type="predicted"/>
<organism evidence="3 4">
    <name type="scientific">Plutella xylostella</name>
    <name type="common">Diamondback moth</name>
    <name type="synonym">Plutella maculipennis</name>
    <dbReference type="NCBI Taxonomy" id="51655"/>
    <lineage>
        <taxon>Eukaryota</taxon>
        <taxon>Metazoa</taxon>
        <taxon>Ecdysozoa</taxon>
        <taxon>Arthropoda</taxon>
        <taxon>Hexapoda</taxon>
        <taxon>Insecta</taxon>
        <taxon>Pterygota</taxon>
        <taxon>Neoptera</taxon>
        <taxon>Endopterygota</taxon>
        <taxon>Lepidoptera</taxon>
        <taxon>Glossata</taxon>
        <taxon>Ditrysia</taxon>
        <taxon>Yponomeutoidea</taxon>
        <taxon>Plutellidae</taxon>
        <taxon>Plutella</taxon>
    </lineage>
</organism>
<dbReference type="InterPro" id="IPR001584">
    <property type="entry name" value="Integrase_cat-core"/>
</dbReference>
<dbReference type="Pfam" id="PF18701">
    <property type="entry name" value="DUF5641"/>
    <property type="match status" value="1"/>
</dbReference>
<dbReference type="CDD" id="cd01644">
    <property type="entry name" value="RT_pepA17"/>
    <property type="match status" value="1"/>
</dbReference>
<dbReference type="PANTHER" id="PTHR47331:SF1">
    <property type="entry name" value="GAG-LIKE PROTEIN"/>
    <property type="match status" value="1"/>
</dbReference>
<dbReference type="Proteomes" id="UP000823941">
    <property type="component" value="Chromosome 27"/>
</dbReference>
<dbReference type="SUPFAM" id="SSF56672">
    <property type="entry name" value="DNA/RNA polymerases"/>
    <property type="match status" value="1"/>
</dbReference>
<feature type="compositionally biased region" description="Low complexity" evidence="1">
    <location>
        <begin position="78"/>
        <end position="96"/>
    </location>
</feature>
<gene>
    <name evidence="3" type="ORF">JYU34_019902</name>
</gene>
<dbReference type="PROSITE" id="PS50994">
    <property type="entry name" value="INTEGRASE"/>
    <property type="match status" value="1"/>
</dbReference>
<dbReference type="Pfam" id="PF05380">
    <property type="entry name" value="Peptidase_A17"/>
    <property type="match status" value="2"/>
</dbReference>
<feature type="domain" description="Integrase catalytic" evidence="2">
    <location>
        <begin position="1596"/>
        <end position="1782"/>
    </location>
</feature>
<dbReference type="Pfam" id="PF03564">
    <property type="entry name" value="DUF1759"/>
    <property type="match status" value="1"/>
</dbReference>
<protein>
    <recommendedName>
        <fullName evidence="2">Integrase catalytic domain-containing protein</fullName>
    </recommendedName>
</protein>
<dbReference type="InterPro" id="IPR040676">
    <property type="entry name" value="DUF5641"/>
</dbReference>
<evidence type="ECO:0000259" key="2">
    <source>
        <dbReference type="PROSITE" id="PS50994"/>
    </source>
</evidence>
<dbReference type="SUPFAM" id="SSF53098">
    <property type="entry name" value="Ribonuclease H-like"/>
    <property type="match status" value="1"/>
</dbReference>
<keyword evidence="4" id="KW-1185">Reference proteome</keyword>
<feature type="compositionally biased region" description="Low complexity" evidence="1">
    <location>
        <begin position="157"/>
        <end position="168"/>
    </location>
</feature>